<dbReference type="InterPro" id="IPR012337">
    <property type="entry name" value="RNaseH-like_sf"/>
</dbReference>
<gene>
    <name evidence="3" type="ORF">SNE40_021699</name>
</gene>
<reference evidence="3 4" key="1">
    <citation type="submission" date="2024-01" db="EMBL/GenBank/DDBJ databases">
        <title>The genome of the rayed Mediterranean limpet Patella caerulea (Linnaeus, 1758).</title>
        <authorList>
            <person name="Anh-Thu Weber A."/>
            <person name="Halstead-Nussloch G."/>
        </authorList>
    </citation>
    <scope>NUCLEOTIDE SEQUENCE [LARGE SCALE GENOMIC DNA]</scope>
    <source>
        <strain evidence="3">AATW-2023a</strain>
        <tissue evidence="3">Whole specimen</tissue>
    </source>
</reference>
<organism evidence="3 4">
    <name type="scientific">Patella caerulea</name>
    <name type="common">Rayed Mediterranean limpet</name>
    <dbReference type="NCBI Taxonomy" id="87958"/>
    <lineage>
        <taxon>Eukaryota</taxon>
        <taxon>Metazoa</taxon>
        <taxon>Spiralia</taxon>
        <taxon>Lophotrochozoa</taxon>
        <taxon>Mollusca</taxon>
        <taxon>Gastropoda</taxon>
        <taxon>Patellogastropoda</taxon>
        <taxon>Patelloidea</taxon>
        <taxon>Patellidae</taxon>
        <taxon>Patella</taxon>
    </lineage>
</organism>
<dbReference type="GO" id="GO:0015074">
    <property type="term" value="P:DNA integration"/>
    <property type="evidence" value="ECO:0007669"/>
    <property type="project" value="InterPro"/>
</dbReference>
<dbReference type="GO" id="GO:0003676">
    <property type="term" value="F:nucleic acid binding"/>
    <property type="evidence" value="ECO:0007669"/>
    <property type="project" value="InterPro"/>
</dbReference>
<evidence type="ECO:0008006" key="5">
    <source>
        <dbReference type="Google" id="ProtNLM"/>
    </source>
</evidence>
<evidence type="ECO:0000313" key="3">
    <source>
        <dbReference type="EMBL" id="KAK6167738.1"/>
    </source>
</evidence>
<dbReference type="InterPro" id="IPR036397">
    <property type="entry name" value="RNaseH_sf"/>
</dbReference>
<dbReference type="InterPro" id="IPR001584">
    <property type="entry name" value="Integrase_cat-core"/>
</dbReference>
<dbReference type="AlphaFoldDB" id="A0AAN8G4N6"/>
<dbReference type="CDD" id="cd00024">
    <property type="entry name" value="CD_CSD"/>
    <property type="match status" value="1"/>
</dbReference>
<accession>A0AAN8G4N6</accession>
<name>A0AAN8G4N6_PATCE</name>
<dbReference type="Gene3D" id="2.40.50.40">
    <property type="match status" value="1"/>
</dbReference>
<dbReference type="Gene3D" id="3.30.420.10">
    <property type="entry name" value="Ribonuclease H-like superfamily/Ribonuclease H"/>
    <property type="match status" value="1"/>
</dbReference>
<dbReference type="SUPFAM" id="SSF53098">
    <property type="entry name" value="Ribonuclease H-like"/>
    <property type="match status" value="1"/>
</dbReference>
<dbReference type="PANTHER" id="PTHR46585:SF1">
    <property type="entry name" value="CHROMO DOMAIN-CONTAINING PROTEIN"/>
    <property type="match status" value="1"/>
</dbReference>
<feature type="domain" description="Chromo" evidence="1">
    <location>
        <begin position="306"/>
        <end position="342"/>
    </location>
</feature>
<dbReference type="Proteomes" id="UP001347796">
    <property type="component" value="Unassembled WGS sequence"/>
</dbReference>
<evidence type="ECO:0000259" key="2">
    <source>
        <dbReference type="PROSITE" id="PS50994"/>
    </source>
</evidence>
<comment type="caution">
    <text evidence="3">The sequence shown here is derived from an EMBL/GenBank/DDBJ whole genome shotgun (WGS) entry which is preliminary data.</text>
</comment>
<protein>
    <recommendedName>
        <fullName evidence="5">Integrase catalytic domain-containing protein</fullName>
    </recommendedName>
</protein>
<dbReference type="Pfam" id="PF00665">
    <property type="entry name" value="rve"/>
    <property type="match status" value="1"/>
</dbReference>
<dbReference type="PROSITE" id="PS50994">
    <property type="entry name" value="INTEGRASE"/>
    <property type="match status" value="1"/>
</dbReference>
<dbReference type="InterPro" id="IPR016197">
    <property type="entry name" value="Chromo-like_dom_sf"/>
</dbReference>
<dbReference type="SUPFAM" id="SSF54160">
    <property type="entry name" value="Chromo domain-like"/>
    <property type="match status" value="1"/>
</dbReference>
<dbReference type="InterPro" id="IPR000953">
    <property type="entry name" value="Chromo/chromo_shadow_dom"/>
</dbReference>
<dbReference type="PROSITE" id="PS50013">
    <property type="entry name" value="CHROMO_2"/>
    <property type="match status" value="1"/>
</dbReference>
<feature type="domain" description="Integrase catalytic" evidence="2">
    <location>
        <begin position="55"/>
        <end position="220"/>
    </location>
</feature>
<sequence>MERKLKKVYYDPNHPAAFGGALGLHKATGVSLDKVKAWLKQQRAYTLHKPLKKKFSRSPTVVAGIDHQWQADLSDMSALVKQNEGYRYLLCVIDVFSKYAWVLPLKNKTGDSLVEAFRQIFQSRQPLRLQTDKGTEFLNRKMQAYLKKKKIHFFVTHNVETKASVVERFQRTLKERMWRYFTHRQTQRYIDVLDDLVRAYNARRHRTIGMAPKDVRPEHEWMLTTPPPRPPKKKKSMDIGTTVRLALPKHGAFDKGYWPNWTLETFNVAPNVGPGYKLLDERGEPIQGTFYPEELQAVQVNDDEIFPIERVLERKKDKVLVKWLGYPASFNSWIDRTSLQNV</sequence>
<dbReference type="PANTHER" id="PTHR46585">
    <property type="entry name" value="INTEGRASE CORE DOMAIN CONTAINING PROTEIN"/>
    <property type="match status" value="1"/>
</dbReference>
<proteinExistence type="predicted"/>
<evidence type="ECO:0000313" key="4">
    <source>
        <dbReference type="Proteomes" id="UP001347796"/>
    </source>
</evidence>
<dbReference type="EMBL" id="JAZGQO010000018">
    <property type="protein sequence ID" value="KAK6167738.1"/>
    <property type="molecule type" value="Genomic_DNA"/>
</dbReference>
<evidence type="ECO:0000259" key="1">
    <source>
        <dbReference type="PROSITE" id="PS50013"/>
    </source>
</evidence>
<keyword evidence="4" id="KW-1185">Reference proteome</keyword>